<dbReference type="SUPFAM" id="SSF103473">
    <property type="entry name" value="MFS general substrate transporter"/>
    <property type="match status" value="1"/>
</dbReference>
<proteinExistence type="predicted"/>
<evidence type="ECO:0000313" key="7">
    <source>
        <dbReference type="EMBL" id="MFE5985118.1"/>
    </source>
</evidence>
<sequence>MAIDEDSLLRSTPGSGSALDAGRRRAWLVLGLLLLLLVVNYADKAVVGLAGVEMKRDLGLSSSEFGLLTSAFFLPFVVGGVLGGALTRKFQARWLLFGIAVLWAVSLLPLTWQVGFGVVVASRVVLGFAEGPTTALAMYIAHSWFPAAKRALPSSVIVSGAALGPVIAAPALTWVITNHSWHMAFGALAAVGAFAAALWLFAGREGPEAVSSAHGAAASRLPDRLPLRKVFGTRTVIGIMVLFFVAYANTSVKVGWLPLYLREGLGYSAGTAGTLVSLPYLGGAVAVILIGWISGRMTKRGLSNRITRGVLGASLVLASGVATVAFAGMDAGPLQMALLVLGSSLNAAGFGATFAAISDVSPAGQRGVVLGVITAFYSLAGVIAPLMMGRLVDVGSDAAAGYGSGFLLLGVVMIVGAVAALVLVDPDRDAAKLAATPDP</sequence>
<reference evidence="7 8" key="1">
    <citation type="submission" date="2024-09" db="EMBL/GenBank/DDBJ databases">
        <title>The Natural Products Discovery Center: Release of the First 8490 Sequenced Strains for Exploring Actinobacteria Biosynthetic Diversity.</title>
        <authorList>
            <person name="Kalkreuter E."/>
            <person name="Kautsar S.A."/>
            <person name="Yang D."/>
            <person name="Bader C.D."/>
            <person name="Teijaro C.N."/>
            <person name="Fluegel L."/>
            <person name="Davis C.M."/>
            <person name="Simpson J.R."/>
            <person name="Lauterbach L."/>
            <person name="Steele A.D."/>
            <person name="Gui C."/>
            <person name="Meng S."/>
            <person name="Li G."/>
            <person name="Viehrig K."/>
            <person name="Ye F."/>
            <person name="Su P."/>
            <person name="Kiefer A.F."/>
            <person name="Nichols A."/>
            <person name="Cepeda A.J."/>
            <person name="Yan W."/>
            <person name="Fan B."/>
            <person name="Jiang Y."/>
            <person name="Adhikari A."/>
            <person name="Zheng C.-J."/>
            <person name="Schuster L."/>
            <person name="Cowan T.M."/>
            <person name="Smanski M.J."/>
            <person name="Chevrette M.G."/>
            <person name="De Carvalho L.P.S."/>
            <person name="Shen B."/>
        </authorList>
    </citation>
    <scope>NUCLEOTIDE SEQUENCE [LARGE SCALE GENOMIC DNA]</scope>
    <source>
        <strain evidence="7 8">NPDC056472</strain>
    </source>
</reference>
<feature type="transmembrane region" description="Helical" evidence="5">
    <location>
        <begin position="269"/>
        <end position="294"/>
    </location>
</feature>
<keyword evidence="8" id="KW-1185">Reference proteome</keyword>
<dbReference type="RefSeq" id="WP_386254130.1">
    <property type="nucleotide sequence ID" value="NZ_JBHTRV010000043.1"/>
</dbReference>
<dbReference type="InterPro" id="IPR011701">
    <property type="entry name" value="MFS"/>
</dbReference>
<dbReference type="InterPro" id="IPR050382">
    <property type="entry name" value="MFS_Na/Anion_cotransporter"/>
</dbReference>
<name>A0ABW6J597_STRWE</name>
<feature type="transmembrane region" description="Helical" evidence="5">
    <location>
        <begin position="157"/>
        <end position="177"/>
    </location>
</feature>
<dbReference type="Proteomes" id="UP001600424">
    <property type="component" value="Unassembled WGS sequence"/>
</dbReference>
<feature type="transmembrane region" description="Helical" evidence="5">
    <location>
        <begin position="67"/>
        <end position="87"/>
    </location>
</feature>
<feature type="transmembrane region" description="Helical" evidence="5">
    <location>
        <begin position="400"/>
        <end position="424"/>
    </location>
</feature>
<evidence type="ECO:0000256" key="4">
    <source>
        <dbReference type="ARBA" id="ARBA00023136"/>
    </source>
</evidence>
<dbReference type="PROSITE" id="PS50850">
    <property type="entry name" value="MFS"/>
    <property type="match status" value="1"/>
</dbReference>
<feature type="transmembrane region" description="Helical" evidence="5">
    <location>
        <begin position="368"/>
        <end position="388"/>
    </location>
</feature>
<protein>
    <submittedName>
        <fullName evidence="7">MFS transporter</fullName>
    </submittedName>
</protein>
<dbReference type="Pfam" id="PF07690">
    <property type="entry name" value="MFS_1"/>
    <property type="match status" value="1"/>
</dbReference>
<feature type="transmembrane region" description="Helical" evidence="5">
    <location>
        <begin position="306"/>
        <end position="328"/>
    </location>
</feature>
<dbReference type="InterPro" id="IPR020846">
    <property type="entry name" value="MFS_dom"/>
</dbReference>
<evidence type="ECO:0000313" key="8">
    <source>
        <dbReference type="Proteomes" id="UP001600424"/>
    </source>
</evidence>
<comment type="caution">
    <text evidence="7">The sequence shown here is derived from an EMBL/GenBank/DDBJ whole genome shotgun (WGS) entry which is preliminary data.</text>
</comment>
<gene>
    <name evidence="7" type="ORF">ACFQ63_36150</name>
</gene>
<feature type="transmembrane region" description="Helical" evidence="5">
    <location>
        <begin position="124"/>
        <end position="145"/>
    </location>
</feature>
<feature type="transmembrane region" description="Helical" evidence="5">
    <location>
        <begin position="26"/>
        <end position="47"/>
    </location>
</feature>
<feature type="transmembrane region" description="Helical" evidence="5">
    <location>
        <begin position="94"/>
        <end position="112"/>
    </location>
</feature>
<evidence type="ECO:0000256" key="2">
    <source>
        <dbReference type="ARBA" id="ARBA00022692"/>
    </source>
</evidence>
<evidence type="ECO:0000256" key="5">
    <source>
        <dbReference type="SAM" id="Phobius"/>
    </source>
</evidence>
<feature type="transmembrane region" description="Helical" evidence="5">
    <location>
        <begin position="230"/>
        <end position="249"/>
    </location>
</feature>
<dbReference type="PANTHER" id="PTHR11662:SF450">
    <property type="entry name" value="BLR1003 PROTEIN"/>
    <property type="match status" value="1"/>
</dbReference>
<keyword evidence="3 5" id="KW-1133">Transmembrane helix</keyword>
<dbReference type="InterPro" id="IPR036259">
    <property type="entry name" value="MFS_trans_sf"/>
</dbReference>
<feature type="transmembrane region" description="Helical" evidence="5">
    <location>
        <begin position="183"/>
        <end position="202"/>
    </location>
</feature>
<keyword evidence="2 5" id="KW-0812">Transmembrane</keyword>
<dbReference type="PANTHER" id="PTHR11662">
    <property type="entry name" value="SOLUTE CARRIER FAMILY 17"/>
    <property type="match status" value="1"/>
</dbReference>
<accession>A0ABW6J597</accession>
<evidence type="ECO:0000256" key="3">
    <source>
        <dbReference type="ARBA" id="ARBA00022989"/>
    </source>
</evidence>
<keyword evidence="4 5" id="KW-0472">Membrane</keyword>
<comment type="subcellular location">
    <subcellularLocation>
        <location evidence="1">Cell membrane</location>
        <topology evidence="1">Multi-pass membrane protein</topology>
    </subcellularLocation>
</comment>
<feature type="domain" description="Major facilitator superfamily (MFS) profile" evidence="6">
    <location>
        <begin position="29"/>
        <end position="428"/>
    </location>
</feature>
<organism evidence="7 8">
    <name type="scientific">Streptomyces wedmorensis</name>
    <dbReference type="NCBI Taxonomy" id="43759"/>
    <lineage>
        <taxon>Bacteria</taxon>
        <taxon>Bacillati</taxon>
        <taxon>Actinomycetota</taxon>
        <taxon>Actinomycetes</taxon>
        <taxon>Kitasatosporales</taxon>
        <taxon>Streptomycetaceae</taxon>
        <taxon>Streptomyces</taxon>
    </lineage>
</organism>
<dbReference type="EMBL" id="JBHTRV010000043">
    <property type="protein sequence ID" value="MFE5985118.1"/>
    <property type="molecule type" value="Genomic_DNA"/>
</dbReference>
<evidence type="ECO:0000256" key="1">
    <source>
        <dbReference type="ARBA" id="ARBA00004651"/>
    </source>
</evidence>
<feature type="transmembrane region" description="Helical" evidence="5">
    <location>
        <begin position="334"/>
        <end position="356"/>
    </location>
</feature>
<evidence type="ECO:0000259" key="6">
    <source>
        <dbReference type="PROSITE" id="PS50850"/>
    </source>
</evidence>
<dbReference type="Gene3D" id="1.20.1250.20">
    <property type="entry name" value="MFS general substrate transporter like domains"/>
    <property type="match status" value="2"/>
</dbReference>